<dbReference type="Gene3D" id="3.20.20.140">
    <property type="entry name" value="Metal-dependent hydrolases"/>
    <property type="match status" value="4"/>
</dbReference>
<reference evidence="3 4" key="1">
    <citation type="submission" date="2021-02" db="EMBL/GenBank/DDBJ databases">
        <title>Porcisia hertigi Genome sequencing and assembly.</title>
        <authorList>
            <person name="Almutairi H."/>
            <person name="Gatherer D."/>
        </authorList>
    </citation>
    <scope>NUCLEOTIDE SEQUENCE [LARGE SCALE GENOMIC DNA]</scope>
    <source>
        <strain evidence="3 4">C119</strain>
    </source>
</reference>
<dbReference type="GeneID" id="94292313"/>
<dbReference type="GO" id="GO:0032264">
    <property type="term" value="P:IMP salvage"/>
    <property type="evidence" value="ECO:0007669"/>
    <property type="project" value="InterPro"/>
</dbReference>
<evidence type="ECO:0008006" key="5">
    <source>
        <dbReference type="Google" id="ProtNLM"/>
    </source>
</evidence>
<dbReference type="PANTHER" id="PTHR11359">
    <property type="entry name" value="AMP DEAMINASE"/>
    <property type="match status" value="1"/>
</dbReference>
<dbReference type="KEGG" id="phet:94292313"/>
<dbReference type="InterPro" id="IPR006329">
    <property type="entry name" value="AMPD"/>
</dbReference>
<protein>
    <recommendedName>
        <fullName evidence="5">AMP deaminase</fullName>
    </recommendedName>
</protein>
<sequence length="1671" mass="184490">MDERWHDILLHNDTGDAAFHKGAPLVLEALQIIGDVQLISAATRLGLHLREVEHSRAINQLNATFTDKYLYQEHAALAEAAAPLLEGIVNILQGCTPAVAASATAPLTVRVSPIAELDGLLVPAVVSSDASAVPPQQQPCSSPTNEASASPSSRDAAKKLTEELRAHPLLSYNTFLDRLNRLSSLVSNGEVFSACEPRVKVLQSRFNLYRAFNGSREDEHHPNFGGSDIRRAPKCDLRRVETCVSAASLVQFITELRRDHPNYPLCTEDVVEDTFGEVHTKDAADAHKNNSDSAPATVSHISIEEAVRRFFGSNTATSERVLTEEGLCLHPNYAADSADRWLSLRQLADSGDKPRAVHASRLLQHVLSTSGGADGKGELLARLLQPILKRVLSSGTKYDRLELELTVSGESVSELPRLAQWCASSGLLESCPGLFFRLHVVQDAYSVGTEGTPRQGQYIEPHGTQSRCHGASSTASSGTSPPLFFGDLLHNIFGPIWEAYLTAAVPVASRKGGNGVPTPPPLAERRVAEMQALLQRTTGFSVSLTNSATVQEMPLTGDPSRQFPLPSKNASGGLAGAAATSLTPPDAFFVYHIWRNVQLVNAFLLSFGDQLKHAAGAAGARRNTAETTSTGLTRPAFTFTLHGGANSRTLFGESVLGLLLADAVVNPSTTFEWSPLTYLFMLTQRHVILTPSRNRCSSASVKHTLSTMAISLAVQVGLHVSVATLDPLFYDTTNDALNEELMELTKQRGLANADVTEMCLRSLEANSGCLTWAERRELLGYGWPHAQARYNQFPVTQVNPLRLHNRACALEHELNVLFTAVRAGGKMRTDIPRTVGSVPDEAHLRAALFLPPAINDSSDPSAATLHFPAGSANARALQHEGDPAFLLSLSGYCAHEAFMQYPRILILGPDGAGPSEEAKRLMAAMAMRETYQQFVIRPEQVRHAHMEKLRKSEKKSSPGNSSAAWVLRWRDGVLDLDERGSRRHESDAGDGPASPLPTLPTWAQFQKDTRTLRNLSSADPVVAKYAQKRLGMLESKYKLHVALTNDDEESYVIGTTTAPATLNAGAKLRLSPSGELQVKGVIAETRAQIAALSPRRVVQQVRGDAHNCVKVDVHCHMASGITAKSLLEFMKHKICDHPDDVVGLDPKTGAPITLVQFFDQVLGELKQLESVPLTVPQRVKSTTVRHGPQHLATEGQEETVASARAARVVRLIAEMSTTALQVHAGKATFHRFDRFNNRFSPMGMTSMRSLFLKTDNFMQGRYFAELIRGVFKQNEREGGTFTENRLSIYGRHKDEWDRLSRWFVLHGVSHHTNSWMIQVPRLFHLYRRSGQLRSFQEMLTNIFEPLWQASLDPSKFPYLHFFLSHVSGFDSVDNESDREPDQTIDTPPAQWVSPENPPFAYYMFYMWVNITTLNRYRASRGLNTFQFRPHAGESGDPDHMADVFVLADGIGHGINLDKRPVLQYLYYLAQIPLAIVPMSNNALFRRYKDHPLPNFLYRGLNVAIGTDGPLIFHRTEQPLLEEYGTAEALWNLSAADICELAANSVRTSGFPVAQKKRWLGPLYYLRSVAGNDVARSHVPQTRCAFRYEAYMEEVTYLQRRAACDMSCRAMRTPLEEEVDIMDAVGISREELLVRLWSGVEIVEKPRRFSTSLGDLDGRPSRIAKAHDVSHM</sequence>
<dbReference type="Proteomes" id="UP000674318">
    <property type="component" value="Chromosome 13"/>
</dbReference>
<dbReference type="InterPro" id="IPR032466">
    <property type="entry name" value="Metal_Hydrolase"/>
</dbReference>
<dbReference type="OrthoDB" id="1723809at2759"/>
<dbReference type="EMBL" id="JAFJZO010000013">
    <property type="protein sequence ID" value="KAG5509581.1"/>
    <property type="molecule type" value="Genomic_DNA"/>
</dbReference>
<dbReference type="PANTHER" id="PTHR11359:SF0">
    <property type="entry name" value="AMP DEAMINASE"/>
    <property type="match status" value="1"/>
</dbReference>
<feature type="region of interest" description="Disordered" evidence="2">
    <location>
        <begin position="132"/>
        <end position="157"/>
    </location>
</feature>
<feature type="compositionally biased region" description="Polar residues" evidence="2">
    <location>
        <begin position="138"/>
        <end position="153"/>
    </location>
</feature>
<keyword evidence="4" id="KW-1185">Reference proteome</keyword>
<dbReference type="GO" id="GO:0003876">
    <property type="term" value="F:AMP deaminase activity"/>
    <property type="evidence" value="ECO:0007669"/>
    <property type="project" value="InterPro"/>
</dbReference>
<name>A0A836IDZ3_9TRYP</name>
<organism evidence="3 4">
    <name type="scientific">Porcisia hertigi</name>
    <dbReference type="NCBI Taxonomy" id="2761500"/>
    <lineage>
        <taxon>Eukaryota</taxon>
        <taxon>Discoba</taxon>
        <taxon>Euglenozoa</taxon>
        <taxon>Kinetoplastea</taxon>
        <taxon>Metakinetoplastina</taxon>
        <taxon>Trypanosomatida</taxon>
        <taxon>Trypanosomatidae</taxon>
        <taxon>Leishmaniinae</taxon>
        <taxon>Porcisia</taxon>
    </lineage>
</organism>
<evidence type="ECO:0000256" key="2">
    <source>
        <dbReference type="SAM" id="MobiDB-lite"/>
    </source>
</evidence>
<feature type="region of interest" description="Disordered" evidence="2">
    <location>
        <begin position="979"/>
        <end position="999"/>
    </location>
</feature>
<dbReference type="GO" id="GO:0046033">
    <property type="term" value="P:AMP metabolic process"/>
    <property type="evidence" value="ECO:0007669"/>
    <property type="project" value="TreeGrafter"/>
</dbReference>
<evidence type="ECO:0000313" key="4">
    <source>
        <dbReference type="Proteomes" id="UP000674318"/>
    </source>
</evidence>
<dbReference type="SUPFAM" id="SSF51556">
    <property type="entry name" value="Metallo-dependent hydrolases"/>
    <property type="match status" value="2"/>
</dbReference>
<comment type="similarity">
    <text evidence="1">Belongs to the metallo-dependent hydrolases superfamily. Adenosine and AMP deaminases family.</text>
</comment>
<evidence type="ECO:0000313" key="3">
    <source>
        <dbReference type="EMBL" id="KAG5509581.1"/>
    </source>
</evidence>
<comment type="caution">
    <text evidence="3">The sequence shown here is derived from an EMBL/GenBank/DDBJ whole genome shotgun (WGS) entry which is preliminary data.</text>
</comment>
<dbReference type="RefSeq" id="XP_067758733.1">
    <property type="nucleotide sequence ID" value="XM_067902236.1"/>
</dbReference>
<accession>A0A836IDZ3</accession>
<dbReference type="GO" id="GO:0005829">
    <property type="term" value="C:cytosol"/>
    <property type="evidence" value="ECO:0007669"/>
    <property type="project" value="TreeGrafter"/>
</dbReference>
<evidence type="ECO:0000256" key="1">
    <source>
        <dbReference type="ARBA" id="ARBA00006676"/>
    </source>
</evidence>
<dbReference type="Pfam" id="PF19326">
    <property type="entry name" value="AMP_deaminase"/>
    <property type="match status" value="1"/>
</dbReference>
<gene>
    <name evidence="3" type="ORF">JKF63_06286</name>
</gene>
<proteinExistence type="inferred from homology"/>
<dbReference type="Gene3D" id="4.10.800.20">
    <property type="match status" value="1"/>
</dbReference>